<dbReference type="OMA" id="WSTRNER"/>
<dbReference type="Proteomes" id="UP000007494">
    <property type="component" value="Chromosome VIIb"/>
</dbReference>
<feature type="compositionally biased region" description="Acidic residues" evidence="1">
    <location>
        <begin position="395"/>
        <end position="414"/>
    </location>
</feature>
<evidence type="ECO:0000313" key="5">
    <source>
        <dbReference type="Proteomes" id="UP000007494"/>
    </source>
</evidence>
<reference evidence="3" key="1">
    <citation type="submission" date="2011-02" db="EMBL/GenBank/DDBJ databases">
        <authorList>
            <person name="Aslett M."/>
        </authorList>
    </citation>
    <scope>NUCLEOTIDE SEQUENCE</scope>
    <source>
        <strain evidence="3">Liverpool</strain>
    </source>
</reference>
<feature type="region of interest" description="Disordered" evidence="1">
    <location>
        <begin position="215"/>
        <end position="431"/>
    </location>
</feature>
<dbReference type="EMBL" id="FR823389">
    <property type="protein sequence ID" value="CBZ52764.1"/>
    <property type="molecule type" value="Genomic_DNA"/>
</dbReference>
<accession>F0VGC0</accession>
<keyword evidence="5" id="KW-1185">Reference proteome</keyword>
<feature type="compositionally biased region" description="Basic and acidic residues" evidence="1">
    <location>
        <begin position="562"/>
        <end position="572"/>
    </location>
</feature>
<protein>
    <submittedName>
        <fullName evidence="3">Uncharacterized protein</fullName>
    </submittedName>
</protein>
<gene>
    <name evidence="4" type="ORF">BN1204_025520</name>
    <name evidence="3" type="ORF">NCLIV_025520</name>
</gene>
<feature type="compositionally biased region" description="Basic and acidic residues" evidence="1">
    <location>
        <begin position="589"/>
        <end position="620"/>
    </location>
</feature>
<evidence type="ECO:0000313" key="4">
    <source>
        <dbReference type="EMBL" id="CEL66746.1"/>
    </source>
</evidence>
<feature type="compositionally biased region" description="Basic and acidic residues" evidence="1">
    <location>
        <begin position="536"/>
        <end position="548"/>
    </location>
</feature>
<name>F0VGC0_NEOCL</name>
<keyword evidence="2" id="KW-0732">Signal</keyword>
<feature type="signal peptide" evidence="2">
    <location>
        <begin position="1"/>
        <end position="30"/>
    </location>
</feature>
<feature type="chain" id="PRO_5007655128" evidence="2">
    <location>
        <begin position="31"/>
        <end position="620"/>
    </location>
</feature>
<dbReference type="GeneID" id="13442636"/>
<dbReference type="InParanoid" id="F0VGC0"/>
<sequence>MAVPFNHRLSSCALGTALALLGLSSYSVLASQQTGAGNFLKQSPPLAVLEAMIQPDLTDVDSEILPDSVEVLGVTSGRVGLQSLRLRESVGAEDGTEVSLPGDSDGMPSIKSLAVDDSDSQQMIDGYGPSPITPLQLLKGRGTASGEFSLVGADASKAGDETSKGFATDGQVPVAPPPHRPVVYDPRAFMVADRNYIKQITSLERQSREYNKLVKKATRASSPSHPRKRYGVGVYSDPSSGTPWWMRAEHNDTSQEPAKDVEDGSAPHNASSPGANNDEMEERRLQPRFRIFSQSLGAPKKPRGDRHEYGEAVVSAAKEERDREPFGFAFFRSKQEKDVRNRNGAREGRTEPRDSRRPRDDTRNTKHEPIQTPKRYQAPRGSAPHTKTAVHSEALDDDDFQDYEEFDDDLDEYEEIKPQRPQPQAGSARRRNAQAYGIYIPDVYDRPLVESESTVGAWETAQPAVIDPTPSAAFPAFGVPITKADIDLSQFFADDHRPSVDNAKGSEKKHLFIRRKQQGAAAEEAGAAGLPAFPQLEREELPSQEMKRGPLLGRLKTQQESPHAEEKQKLDLTDVLGSPGWRAAVHAKTKGESSHQKQKSGDKRPPLRDKRTKTQEGHVE</sequence>
<evidence type="ECO:0000313" key="3">
    <source>
        <dbReference type="EMBL" id="CBZ52764.1"/>
    </source>
</evidence>
<dbReference type="eggNOG" id="ENOG502R04H">
    <property type="taxonomic scope" value="Eukaryota"/>
</dbReference>
<feature type="compositionally biased region" description="Basic and acidic residues" evidence="1">
    <location>
        <begin position="247"/>
        <end position="262"/>
    </location>
</feature>
<organism evidence="3 5">
    <name type="scientific">Neospora caninum (strain Liverpool)</name>
    <dbReference type="NCBI Taxonomy" id="572307"/>
    <lineage>
        <taxon>Eukaryota</taxon>
        <taxon>Sar</taxon>
        <taxon>Alveolata</taxon>
        <taxon>Apicomplexa</taxon>
        <taxon>Conoidasida</taxon>
        <taxon>Coccidia</taxon>
        <taxon>Eucoccidiorida</taxon>
        <taxon>Eimeriorina</taxon>
        <taxon>Sarcocystidae</taxon>
        <taxon>Neospora</taxon>
    </lineage>
</organism>
<reference evidence="3" key="2">
    <citation type="submission" date="2011-03" db="EMBL/GenBank/DDBJ databases">
        <title>Comparative genomics and transcriptomics of Neospora caninum and Toxoplasma gondii.</title>
        <authorList>
            <person name="Reid A.J."/>
            <person name="Sohal A."/>
            <person name="Harris D."/>
            <person name="Quail M."/>
            <person name="Sanders M."/>
            <person name="Berriman M."/>
            <person name="Wastling J.M."/>
            <person name="Pain A."/>
        </authorList>
    </citation>
    <scope>NUCLEOTIDE SEQUENCE</scope>
    <source>
        <strain evidence="3">Liverpool</strain>
    </source>
</reference>
<dbReference type="AlphaFoldDB" id="F0VGC0"/>
<evidence type="ECO:0000256" key="1">
    <source>
        <dbReference type="SAM" id="MobiDB-lite"/>
    </source>
</evidence>
<proteinExistence type="predicted"/>
<evidence type="ECO:0000256" key="2">
    <source>
        <dbReference type="SAM" id="SignalP"/>
    </source>
</evidence>
<reference evidence="4" key="4">
    <citation type="journal article" date="2015" name="PLoS ONE">
        <title>Comprehensive Evaluation of Toxoplasma gondii VEG and Neospora caninum LIV Genomes with Tachyzoite Stage Transcriptome and Proteome Defines Novel Transcript Features.</title>
        <authorList>
            <person name="Ramaprasad A."/>
            <person name="Mourier T."/>
            <person name="Naeem R."/>
            <person name="Malas T.B."/>
            <person name="Moussa E."/>
            <person name="Panigrahi A."/>
            <person name="Vermont S.J."/>
            <person name="Otto T.D."/>
            <person name="Wastling J."/>
            <person name="Pain A."/>
        </authorList>
    </citation>
    <scope>NUCLEOTIDE SEQUENCE</scope>
    <source>
        <strain evidence="4">Liverpool</strain>
    </source>
</reference>
<feature type="region of interest" description="Disordered" evidence="1">
    <location>
        <begin position="515"/>
        <end position="620"/>
    </location>
</feature>
<reference evidence="5" key="3">
    <citation type="journal article" date="2012" name="PLoS Pathog.">
        <title>Comparative genomics of the apicomplexan parasites Toxoplasma gondii and Neospora caninum: Coccidia differing in host range and transmission strategy.</title>
        <authorList>
            <person name="Reid A.J."/>
            <person name="Vermont S.J."/>
            <person name="Cotton J.A."/>
            <person name="Harris D."/>
            <person name="Hill-Cawthorne G.A."/>
            <person name="Konen-Waisman S."/>
            <person name="Latham S.M."/>
            <person name="Mourier T."/>
            <person name="Norton R."/>
            <person name="Quail M.A."/>
            <person name="Sanders M."/>
            <person name="Shanmugam D."/>
            <person name="Sohal A."/>
            <person name="Wasmuth J.D."/>
            <person name="Brunk B."/>
            <person name="Grigg M.E."/>
            <person name="Howard J.C."/>
            <person name="Parkinson J."/>
            <person name="Roos D.S."/>
            <person name="Trees A.J."/>
            <person name="Berriman M."/>
            <person name="Pain A."/>
            <person name="Wastling J.M."/>
        </authorList>
    </citation>
    <scope>NUCLEOTIDE SEQUENCE [LARGE SCALE GENOMIC DNA]</scope>
    <source>
        <strain evidence="5">Liverpool</strain>
    </source>
</reference>
<feature type="compositionally biased region" description="Basic and acidic residues" evidence="1">
    <location>
        <begin position="333"/>
        <end position="369"/>
    </location>
</feature>
<dbReference type="RefSeq" id="XP_003882796.1">
    <property type="nucleotide sequence ID" value="XM_003882747.1"/>
</dbReference>
<dbReference type="OrthoDB" id="330253at2759"/>
<feature type="compositionally biased region" description="Low complexity" evidence="1">
    <location>
        <begin position="519"/>
        <end position="529"/>
    </location>
</feature>
<dbReference type="VEuPathDB" id="ToxoDB:NCLIV_025520"/>
<dbReference type="EMBL" id="LN714482">
    <property type="protein sequence ID" value="CEL66746.1"/>
    <property type="molecule type" value="Genomic_DNA"/>
</dbReference>